<name>A0A178IBY6_9BACT</name>
<organism evidence="1 2">
    <name type="scientific">Termitidicoccus mucosus</name>
    <dbReference type="NCBI Taxonomy" id="1184151"/>
    <lineage>
        <taxon>Bacteria</taxon>
        <taxon>Pseudomonadati</taxon>
        <taxon>Verrucomicrobiota</taxon>
        <taxon>Opitutia</taxon>
        <taxon>Opitutales</taxon>
        <taxon>Opitutaceae</taxon>
        <taxon>Termitidicoccus</taxon>
    </lineage>
</organism>
<sequence length="60" mass="6780">MGSPRLQRPSHCFQVVFNQAASITATEGMDDQCDWVGRLFTHDTAQKADCLRIDNIVVER</sequence>
<proteinExistence type="predicted"/>
<evidence type="ECO:0000313" key="2">
    <source>
        <dbReference type="Proteomes" id="UP000078486"/>
    </source>
</evidence>
<reference evidence="1 2" key="1">
    <citation type="submission" date="2016-01" db="EMBL/GenBank/DDBJ databases">
        <title>High potential of lignocellulose degradation of a new Verrucomicrobia species.</title>
        <authorList>
            <person name="Wang Y."/>
            <person name="Shi Y."/>
            <person name="Qiu Z."/>
            <person name="Liu S."/>
            <person name="Yang H."/>
        </authorList>
    </citation>
    <scope>NUCLEOTIDE SEQUENCE [LARGE SCALE GENOMIC DNA]</scope>
    <source>
        <strain evidence="1 2">TSB47</strain>
    </source>
</reference>
<accession>A0A178IBY6</accession>
<dbReference type="Proteomes" id="UP000078486">
    <property type="component" value="Unassembled WGS sequence"/>
</dbReference>
<protein>
    <submittedName>
        <fullName evidence="1">Uncharacterized protein</fullName>
    </submittedName>
</protein>
<comment type="caution">
    <text evidence="1">The sequence shown here is derived from an EMBL/GenBank/DDBJ whole genome shotgun (WGS) entry which is preliminary data.</text>
</comment>
<evidence type="ECO:0000313" key="1">
    <source>
        <dbReference type="EMBL" id="OAM87131.1"/>
    </source>
</evidence>
<keyword evidence="2" id="KW-1185">Reference proteome</keyword>
<dbReference type="STRING" id="1184151.AW736_24175"/>
<dbReference type="AlphaFoldDB" id="A0A178IBY6"/>
<gene>
    <name evidence="1" type="ORF">AW736_24175</name>
</gene>
<dbReference type="EMBL" id="LRRQ01000183">
    <property type="protein sequence ID" value="OAM87131.1"/>
    <property type="molecule type" value="Genomic_DNA"/>
</dbReference>